<organism evidence="1 2">
    <name type="scientific">Corchorus capsularis</name>
    <name type="common">Jute</name>
    <dbReference type="NCBI Taxonomy" id="210143"/>
    <lineage>
        <taxon>Eukaryota</taxon>
        <taxon>Viridiplantae</taxon>
        <taxon>Streptophyta</taxon>
        <taxon>Embryophyta</taxon>
        <taxon>Tracheophyta</taxon>
        <taxon>Spermatophyta</taxon>
        <taxon>Magnoliopsida</taxon>
        <taxon>eudicotyledons</taxon>
        <taxon>Gunneridae</taxon>
        <taxon>Pentapetalae</taxon>
        <taxon>rosids</taxon>
        <taxon>malvids</taxon>
        <taxon>Malvales</taxon>
        <taxon>Malvaceae</taxon>
        <taxon>Grewioideae</taxon>
        <taxon>Apeibeae</taxon>
        <taxon>Corchorus</taxon>
    </lineage>
</organism>
<dbReference type="Proteomes" id="UP000188268">
    <property type="component" value="Unassembled WGS sequence"/>
</dbReference>
<proteinExistence type="predicted"/>
<dbReference type="Gramene" id="OMO56860">
    <property type="protein sequence ID" value="OMO56860"/>
    <property type="gene ID" value="CCACVL1_26216"/>
</dbReference>
<dbReference type="EMBL" id="AWWV01014447">
    <property type="protein sequence ID" value="OMO56860.1"/>
    <property type="molecule type" value="Genomic_DNA"/>
</dbReference>
<dbReference type="AlphaFoldDB" id="A0A1R3GFR1"/>
<name>A0A1R3GFR1_COCAP</name>
<reference evidence="1 2" key="1">
    <citation type="submission" date="2013-09" db="EMBL/GenBank/DDBJ databases">
        <title>Corchorus capsularis genome sequencing.</title>
        <authorList>
            <person name="Alam M."/>
            <person name="Haque M.S."/>
            <person name="Islam M.S."/>
            <person name="Emdad E.M."/>
            <person name="Islam M.M."/>
            <person name="Ahmed B."/>
            <person name="Halim A."/>
            <person name="Hossen Q.M.M."/>
            <person name="Hossain M.Z."/>
            <person name="Ahmed R."/>
            <person name="Khan M.M."/>
            <person name="Islam R."/>
            <person name="Rashid M.M."/>
            <person name="Khan S.A."/>
            <person name="Rahman M.S."/>
            <person name="Alam M."/>
        </authorList>
    </citation>
    <scope>NUCLEOTIDE SEQUENCE [LARGE SCALE GENOMIC DNA]</scope>
    <source>
        <strain evidence="2">cv. CVL-1</strain>
        <tissue evidence="1">Whole seedling</tissue>
    </source>
</reference>
<protein>
    <submittedName>
        <fullName evidence="1">Uncharacterized protein</fullName>
    </submittedName>
</protein>
<comment type="caution">
    <text evidence="1">The sequence shown here is derived from an EMBL/GenBank/DDBJ whole genome shotgun (WGS) entry which is preliminary data.</text>
</comment>
<sequence length="26" mass="2919">MGNEKERAVIGGKVREKSREKFATVV</sequence>
<gene>
    <name evidence="1" type="ORF">CCACVL1_26216</name>
</gene>
<keyword evidence="2" id="KW-1185">Reference proteome</keyword>
<evidence type="ECO:0000313" key="2">
    <source>
        <dbReference type="Proteomes" id="UP000188268"/>
    </source>
</evidence>
<accession>A0A1R3GFR1</accession>
<evidence type="ECO:0000313" key="1">
    <source>
        <dbReference type="EMBL" id="OMO56860.1"/>
    </source>
</evidence>